<organism evidence="1 2">
    <name type="scientific">[Candida] jaroonii</name>
    <dbReference type="NCBI Taxonomy" id="467808"/>
    <lineage>
        <taxon>Eukaryota</taxon>
        <taxon>Fungi</taxon>
        <taxon>Dikarya</taxon>
        <taxon>Ascomycota</taxon>
        <taxon>Saccharomycotina</taxon>
        <taxon>Pichiomycetes</taxon>
        <taxon>Debaryomycetaceae</taxon>
        <taxon>Yamadazyma</taxon>
    </lineage>
</organism>
<name>A0ACA9YF47_9ASCO</name>
<dbReference type="Proteomes" id="UP001152531">
    <property type="component" value="Unassembled WGS sequence"/>
</dbReference>
<evidence type="ECO:0000313" key="1">
    <source>
        <dbReference type="EMBL" id="CAH6723073.1"/>
    </source>
</evidence>
<proteinExistence type="predicted"/>
<protein>
    <submittedName>
        <fullName evidence="1">U6 snRNA-associated Sm-like protein LSm4</fullName>
    </submittedName>
</protein>
<keyword evidence="2" id="KW-1185">Reference proteome</keyword>
<reference evidence="1" key="1">
    <citation type="submission" date="2022-06" db="EMBL/GenBank/DDBJ databases">
        <authorList>
            <person name="Legras J.-L."/>
            <person name="Devillers H."/>
            <person name="Grondin C."/>
        </authorList>
    </citation>
    <scope>NUCLEOTIDE SEQUENCE</scope>
    <source>
        <strain evidence="1">CLIB 1444</strain>
    </source>
</reference>
<comment type="caution">
    <text evidence="1">The sequence shown here is derived from an EMBL/GenBank/DDBJ whole genome shotgun (WGS) entry which is preliminary data.</text>
</comment>
<sequence>MLPLYILTSAKNQPILVELKNGETLNGLLTNCDSWMNLTLSEVIQTSPNGEDFLKIPEIYIRGNHIKYLRLPEQTMDQAKEQNLINMEQRNKNQRRRGNNNGNYNNNGNFNRRRNDNNQSNRRNFNNRRFNNNNNTE</sequence>
<accession>A0ACA9YF47</accession>
<evidence type="ECO:0000313" key="2">
    <source>
        <dbReference type="Proteomes" id="UP001152531"/>
    </source>
</evidence>
<dbReference type="EMBL" id="CALSDN010000012">
    <property type="protein sequence ID" value="CAH6723073.1"/>
    <property type="molecule type" value="Genomic_DNA"/>
</dbReference>
<gene>
    <name evidence="1" type="ORF">CLIB1444_12S03642</name>
</gene>